<evidence type="ECO:0000256" key="1">
    <source>
        <dbReference type="ARBA" id="ARBA00010088"/>
    </source>
</evidence>
<evidence type="ECO:0000256" key="3">
    <source>
        <dbReference type="ARBA" id="ARBA00022801"/>
    </source>
</evidence>
<evidence type="ECO:0000259" key="6">
    <source>
        <dbReference type="Pfam" id="PF08386"/>
    </source>
</evidence>
<feature type="compositionally biased region" description="Gly residues" evidence="4">
    <location>
        <begin position="370"/>
        <end position="381"/>
    </location>
</feature>
<evidence type="ECO:0000256" key="5">
    <source>
        <dbReference type="SAM" id="SignalP"/>
    </source>
</evidence>
<dbReference type="PANTHER" id="PTHR43248">
    <property type="entry name" value="2-SUCCINYL-6-HYDROXY-2,4-CYCLOHEXADIENE-1-CARBOXYLATE SYNTHASE"/>
    <property type="match status" value="1"/>
</dbReference>
<protein>
    <submittedName>
        <fullName evidence="7">Alpha/beta hydrolase</fullName>
    </submittedName>
</protein>
<keyword evidence="8" id="KW-1185">Reference proteome</keyword>
<feature type="signal peptide" evidence="5">
    <location>
        <begin position="1"/>
        <end position="21"/>
    </location>
</feature>
<dbReference type="EMBL" id="CP095749">
    <property type="protein sequence ID" value="WEB43842.1"/>
    <property type="molecule type" value="Genomic_DNA"/>
</dbReference>
<dbReference type="GO" id="GO:0016787">
    <property type="term" value="F:hydrolase activity"/>
    <property type="evidence" value="ECO:0007669"/>
    <property type="project" value="UniProtKB-KW"/>
</dbReference>
<reference evidence="7 8" key="1">
    <citation type="submission" date="2022-03" db="EMBL/GenBank/DDBJ databases">
        <title>Streptomyces yunnanensis P86,complete genome.</title>
        <authorList>
            <person name="Chen S."/>
            <person name="Zhang Q."/>
        </authorList>
    </citation>
    <scope>NUCLEOTIDE SEQUENCE [LARGE SCALE GENOMIC DNA]</scope>
    <source>
        <strain evidence="7 8">P86</strain>
    </source>
</reference>
<dbReference type="PANTHER" id="PTHR43248:SF29">
    <property type="entry name" value="TRIPEPTIDYL AMINOPEPTIDASE"/>
    <property type="match status" value="1"/>
</dbReference>
<evidence type="ECO:0000256" key="4">
    <source>
        <dbReference type="SAM" id="MobiDB-lite"/>
    </source>
</evidence>
<dbReference type="Proteomes" id="UP001218629">
    <property type="component" value="Chromosome"/>
</dbReference>
<sequence>MPGLRGSLAVLAAGALSGALAGIPAAVASPGPAPAAAGPDLTRFYAQQPAWQPCPAGFPGTGPSPSSHGSPPPTGAAPPSAGARRFQCARLEVPRDYAHPERGTLRVQLVRLPATGPGKRLGSLVINPGGPGDSGVNYLIGNSDGFAHLGQRYDLVSFDPRGTGHTEPISCGTGYTPAGGTGAEGLAANEKRINEACGRYSGELLPWVGTPDVARDMDVLRSAVGDRKLTYLGFSYGTRLGSVYAHIFPRTAGRLVLDSVEDPTRNTWQTAVAQARGFQRLLDDFATDCVHTGHCPLGSDDATVRRQLADWYQKLTDHPLRVRGTQVDGTAYVYALRQSLYSRDSWPALRDALAQLRDGDGSGILQLSGSGSGSGGAGGSTGTAARRPGLTATAAMPSQDQLALRAISCRDTSERYGPADFPRARRELTQASPLFGPDIAPTLLDCYGWPVPGDDSSRDVAAHDAPPALLVATTDDPATPYEGAAHMARALGNASVVLTYHGQGHAAYPSGNPCVRQKVDAFLIDGALPVGGTGCR</sequence>
<dbReference type="SUPFAM" id="SSF53474">
    <property type="entry name" value="alpha/beta-Hydrolases"/>
    <property type="match status" value="1"/>
</dbReference>
<keyword evidence="2 5" id="KW-0732">Signal</keyword>
<feature type="region of interest" description="Disordered" evidence="4">
    <location>
        <begin position="366"/>
        <end position="386"/>
    </location>
</feature>
<gene>
    <name evidence="7" type="ORF">MOV08_34255</name>
</gene>
<evidence type="ECO:0000313" key="7">
    <source>
        <dbReference type="EMBL" id="WEB43842.1"/>
    </source>
</evidence>
<dbReference type="RefSeq" id="WP_275310155.1">
    <property type="nucleotide sequence ID" value="NZ_CP095749.1"/>
</dbReference>
<dbReference type="InterPro" id="IPR013595">
    <property type="entry name" value="Pept_S33_TAP-like_C"/>
</dbReference>
<dbReference type="InterPro" id="IPR029058">
    <property type="entry name" value="AB_hydrolase_fold"/>
</dbReference>
<dbReference type="Pfam" id="PF08386">
    <property type="entry name" value="Abhydrolase_4"/>
    <property type="match status" value="1"/>
</dbReference>
<feature type="domain" description="Peptidase S33 tripeptidyl aminopeptidase-like C-terminal" evidence="6">
    <location>
        <begin position="432"/>
        <end position="535"/>
    </location>
</feature>
<organism evidence="7 8">
    <name type="scientific">Streptomyces yunnanensis</name>
    <dbReference type="NCBI Taxonomy" id="156453"/>
    <lineage>
        <taxon>Bacteria</taxon>
        <taxon>Bacillati</taxon>
        <taxon>Actinomycetota</taxon>
        <taxon>Actinomycetes</taxon>
        <taxon>Kitasatosporales</taxon>
        <taxon>Streptomycetaceae</taxon>
        <taxon>Streptomyces</taxon>
    </lineage>
</organism>
<proteinExistence type="inferred from homology"/>
<accession>A0ABY8AK56</accession>
<feature type="region of interest" description="Disordered" evidence="4">
    <location>
        <begin position="52"/>
        <end position="84"/>
    </location>
</feature>
<comment type="similarity">
    <text evidence="1">Belongs to the peptidase S33 family.</text>
</comment>
<feature type="compositionally biased region" description="Low complexity" evidence="4">
    <location>
        <begin position="55"/>
        <end position="69"/>
    </location>
</feature>
<dbReference type="InterPro" id="IPR051601">
    <property type="entry name" value="Serine_prot/Carboxylest_S33"/>
</dbReference>
<dbReference type="Gene3D" id="3.40.50.1820">
    <property type="entry name" value="alpha/beta hydrolase"/>
    <property type="match status" value="1"/>
</dbReference>
<name>A0ABY8AK56_9ACTN</name>
<evidence type="ECO:0000256" key="2">
    <source>
        <dbReference type="ARBA" id="ARBA00022729"/>
    </source>
</evidence>
<evidence type="ECO:0000313" key="8">
    <source>
        <dbReference type="Proteomes" id="UP001218629"/>
    </source>
</evidence>
<keyword evidence="3 7" id="KW-0378">Hydrolase</keyword>
<feature type="chain" id="PRO_5045858874" evidence="5">
    <location>
        <begin position="22"/>
        <end position="536"/>
    </location>
</feature>